<gene>
    <name evidence="4" type="ORF">MMF94_00135</name>
</gene>
<comment type="cofactor">
    <cofactor evidence="1">
        <name>Zn(2+)</name>
        <dbReference type="ChEBI" id="CHEBI:29105"/>
    </cofactor>
</comment>
<dbReference type="PANTHER" id="PTHR11647">
    <property type="entry name" value="HYDRANTOINASE/DIHYDROPYRIMIDINASE FAMILY MEMBER"/>
    <property type="match status" value="1"/>
</dbReference>
<comment type="caution">
    <text evidence="4">The sequence shown here is derived from an EMBL/GenBank/DDBJ whole genome shotgun (WGS) entry which is preliminary data.</text>
</comment>
<evidence type="ECO:0000313" key="4">
    <source>
        <dbReference type="EMBL" id="MCH6164073.1"/>
    </source>
</evidence>
<dbReference type="EMBL" id="JAKXMK010000001">
    <property type="protein sequence ID" value="MCH6164073.1"/>
    <property type="molecule type" value="Genomic_DNA"/>
</dbReference>
<accession>A0ABS9T6B8</accession>
<dbReference type="Proteomes" id="UP001299970">
    <property type="component" value="Unassembled WGS sequence"/>
</dbReference>
<name>A0ABS9T6B8_9PSEU</name>
<dbReference type="Gene3D" id="3.20.20.140">
    <property type="entry name" value="Metal-dependent hydrolases"/>
    <property type="match status" value="1"/>
</dbReference>
<dbReference type="InterPro" id="IPR011059">
    <property type="entry name" value="Metal-dep_hydrolase_composite"/>
</dbReference>
<feature type="region of interest" description="Disordered" evidence="2">
    <location>
        <begin position="437"/>
        <end position="458"/>
    </location>
</feature>
<evidence type="ECO:0000256" key="2">
    <source>
        <dbReference type="SAM" id="MobiDB-lite"/>
    </source>
</evidence>
<dbReference type="InterPro" id="IPR032466">
    <property type="entry name" value="Metal_Hydrolase"/>
</dbReference>
<dbReference type="SUPFAM" id="SSF51556">
    <property type="entry name" value="Metallo-dependent hydrolases"/>
    <property type="match status" value="1"/>
</dbReference>
<evidence type="ECO:0000256" key="1">
    <source>
        <dbReference type="ARBA" id="ARBA00001947"/>
    </source>
</evidence>
<dbReference type="InterPro" id="IPR050378">
    <property type="entry name" value="Metallo-dep_Hydrolases_sf"/>
</dbReference>
<feature type="domain" description="Amidohydrolase-related" evidence="3">
    <location>
        <begin position="54"/>
        <end position="434"/>
    </location>
</feature>
<dbReference type="Gene3D" id="2.30.40.10">
    <property type="entry name" value="Urease, subunit C, domain 1"/>
    <property type="match status" value="1"/>
</dbReference>
<dbReference type="PANTHER" id="PTHR11647:SF1">
    <property type="entry name" value="COLLAPSIN RESPONSE MEDIATOR PROTEIN"/>
    <property type="match status" value="1"/>
</dbReference>
<dbReference type="Pfam" id="PF01979">
    <property type="entry name" value="Amidohydro_1"/>
    <property type="match status" value="1"/>
</dbReference>
<protein>
    <submittedName>
        <fullName evidence="4">Amidohydrolase family protein</fullName>
    </submittedName>
</protein>
<dbReference type="InterPro" id="IPR006680">
    <property type="entry name" value="Amidohydro-rel"/>
</dbReference>
<evidence type="ECO:0000313" key="5">
    <source>
        <dbReference type="Proteomes" id="UP001299970"/>
    </source>
</evidence>
<dbReference type="RefSeq" id="WP_241034110.1">
    <property type="nucleotide sequence ID" value="NZ_BAAAJF010000034.1"/>
</dbReference>
<sequence length="458" mass="49236">MSTATSADTTIRGGEVVIDGSVVRADIAIADGIVTTISSSPIDAHHVIDAQGCLVLPGGIDGHVHLSPAELTDGSYPWVDDFESGTRAAAAGGVTTVGNITFPRPGEALADACRRVADDVRAQAVVDVLLHPVVTEEQHLDPGELTALQELGQTSIKVFATLGAFQTRRRQYYRFMAEAGSRGFLTMVHCEDDELIRHCTASLFERGPADFRHFGESRPDAAEEAAVAQLIAFAEVSNTPIYVVHLSSRRALTACSAARARGVPVYYLYLTEDLLQREDGAKYIGQPPLRRQDDVDALWAGLRFGTVDTVATDHAPWTLEQKLEARTSLERLRPGVADLETVRPMLFSEGVLTGRISLARFVELTATNPARLFGLYPRKGTIAPGSDADLVIWDTDETRVVDGSRGESRAGYSPYDGTSVRGWPRDVLSRGEIVVSGGKVTGRSGRGSLPARGSSAPR</sequence>
<reference evidence="4 5" key="1">
    <citation type="submission" date="2022-03" db="EMBL/GenBank/DDBJ databases">
        <title>Pseudonocardia alaer sp. nov., a novel actinomycete isolated from reed forest soil.</title>
        <authorList>
            <person name="Wang L."/>
        </authorList>
    </citation>
    <scope>NUCLEOTIDE SEQUENCE [LARGE SCALE GENOMIC DNA]</scope>
    <source>
        <strain evidence="4 5">Y-16303</strain>
    </source>
</reference>
<organism evidence="4 5">
    <name type="scientific">Pseudonocardia alaniniphila</name>
    <dbReference type="NCBI Taxonomy" id="75291"/>
    <lineage>
        <taxon>Bacteria</taxon>
        <taxon>Bacillati</taxon>
        <taxon>Actinomycetota</taxon>
        <taxon>Actinomycetes</taxon>
        <taxon>Pseudonocardiales</taxon>
        <taxon>Pseudonocardiaceae</taxon>
        <taxon>Pseudonocardia</taxon>
    </lineage>
</organism>
<evidence type="ECO:0000259" key="3">
    <source>
        <dbReference type="Pfam" id="PF01979"/>
    </source>
</evidence>
<dbReference type="SUPFAM" id="SSF51338">
    <property type="entry name" value="Composite domain of metallo-dependent hydrolases"/>
    <property type="match status" value="1"/>
</dbReference>
<proteinExistence type="predicted"/>
<keyword evidence="5" id="KW-1185">Reference proteome</keyword>